<evidence type="ECO:0000256" key="2">
    <source>
        <dbReference type="SAM" id="MobiDB-lite"/>
    </source>
</evidence>
<name>A0ABR3Y8Q3_9PEZI</name>
<feature type="coiled-coil region" evidence="1">
    <location>
        <begin position="257"/>
        <end position="313"/>
    </location>
</feature>
<dbReference type="Proteomes" id="UP001586593">
    <property type="component" value="Unassembled WGS sequence"/>
</dbReference>
<feature type="compositionally biased region" description="Basic and acidic residues" evidence="2">
    <location>
        <begin position="1"/>
        <end position="59"/>
    </location>
</feature>
<organism evidence="3 4">
    <name type="scientific">Phialemonium thermophilum</name>
    <dbReference type="NCBI Taxonomy" id="223376"/>
    <lineage>
        <taxon>Eukaryota</taxon>
        <taxon>Fungi</taxon>
        <taxon>Dikarya</taxon>
        <taxon>Ascomycota</taxon>
        <taxon>Pezizomycotina</taxon>
        <taxon>Sordariomycetes</taxon>
        <taxon>Sordariomycetidae</taxon>
        <taxon>Cephalothecales</taxon>
        <taxon>Cephalothecaceae</taxon>
        <taxon>Phialemonium</taxon>
    </lineage>
</organism>
<gene>
    <name evidence="3" type="ORF">VTK73DRAFT_34</name>
</gene>
<reference evidence="3 4" key="1">
    <citation type="journal article" date="2024" name="Commun. Biol.">
        <title>Comparative genomic analysis of thermophilic fungi reveals convergent evolutionary adaptations and gene losses.</title>
        <authorList>
            <person name="Steindorff A.S."/>
            <person name="Aguilar-Pontes M.V."/>
            <person name="Robinson A.J."/>
            <person name="Andreopoulos B."/>
            <person name="LaButti K."/>
            <person name="Kuo A."/>
            <person name="Mondo S."/>
            <person name="Riley R."/>
            <person name="Otillar R."/>
            <person name="Haridas S."/>
            <person name="Lipzen A."/>
            <person name="Grimwood J."/>
            <person name="Schmutz J."/>
            <person name="Clum A."/>
            <person name="Reid I.D."/>
            <person name="Moisan M.C."/>
            <person name="Butler G."/>
            <person name="Nguyen T.T.M."/>
            <person name="Dewar K."/>
            <person name="Conant G."/>
            <person name="Drula E."/>
            <person name="Henrissat B."/>
            <person name="Hansel C."/>
            <person name="Singer S."/>
            <person name="Hutchinson M.I."/>
            <person name="de Vries R.P."/>
            <person name="Natvig D.O."/>
            <person name="Powell A.J."/>
            <person name="Tsang A."/>
            <person name="Grigoriev I.V."/>
        </authorList>
    </citation>
    <scope>NUCLEOTIDE SEQUENCE [LARGE SCALE GENOMIC DNA]</scope>
    <source>
        <strain evidence="3 4">ATCC 24622</strain>
    </source>
</reference>
<evidence type="ECO:0000313" key="3">
    <source>
        <dbReference type="EMBL" id="KAL1884340.1"/>
    </source>
</evidence>
<comment type="caution">
    <text evidence="3">The sequence shown here is derived from an EMBL/GenBank/DDBJ whole genome shotgun (WGS) entry which is preliminary data.</text>
</comment>
<evidence type="ECO:0000256" key="1">
    <source>
        <dbReference type="SAM" id="Coils"/>
    </source>
</evidence>
<feature type="compositionally biased region" description="Polar residues" evidence="2">
    <location>
        <begin position="67"/>
        <end position="87"/>
    </location>
</feature>
<proteinExistence type="predicted"/>
<keyword evidence="1" id="KW-0175">Coiled coil</keyword>
<evidence type="ECO:0000313" key="4">
    <source>
        <dbReference type="Proteomes" id="UP001586593"/>
    </source>
</evidence>
<accession>A0ABR3Y8Q3</accession>
<feature type="coiled-coil region" evidence="1">
    <location>
        <begin position="338"/>
        <end position="377"/>
    </location>
</feature>
<keyword evidence="4" id="KW-1185">Reference proteome</keyword>
<sequence>MNHYRAEPYHRSRGRDYRPAREWSRSPPLHRRDSGRSSFDGRDSSPRDSRDRGHYRERSPSWPRNGPTFSSRPTGYESRTQPESCGKSTRPPGLPSPSHSSNNESALQDVATVFRDFGELVAARANLNFQRDCLDKTVKQRKLEYEKSMSTIPEFQSVPELQNKFRDRQAKELDRLELLRRDHDAKYTHTTENMATRLLQSLPLVDMKKSLNDMDGNISSNTVQSDIAFLKVQLNQINEAGQTRFAEQVAEMQASHARKLEEEREKFTAQLSAEREAFASQLAKREEVFVAQIEELRKQAAAEQKEWESRQEKAIKGLSETLETHIRKAAETSAAMDLKAAQIRADDAELTALRAENATLRAQTTALQDRVAALSEEQAVCKGQVDVLQKSHDECTTLVDEMRLRVCEIDVPAMDQLADLPLRWSTLENKVNENDKNLKQIIPFLQVGRRTESTTVGEPSFSALVQNHHEIEKIKEMHERMVGLWGTMLDELKVEMSGLEERVKALESVAQTLVHAASDVDLMKDTARKLGEDVIRLNDRSEGLGKDMHCKYEYLEQQFTSLEFRYNNISTKKLAERVLGAMEAFYPSNAQVVADIGALAVAVDDIKAQMAKLASNDHMRRVFHQSAD</sequence>
<protein>
    <submittedName>
        <fullName evidence="3">Uncharacterized protein</fullName>
    </submittedName>
</protein>
<dbReference type="EMBL" id="JAZHXJ010000001">
    <property type="protein sequence ID" value="KAL1884340.1"/>
    <property type="molecule type" value="Genomic_DNA"/>
</dbReference>
<feature type="region of interest" description="Disordered" evidence="2">
    <location>
        <begin position="1"/>
        <end position="103"/>
    </location>
</feature>